<keyword evidence="3" id="KW-1185">Reference proteome</keyword>
<reference evidence="2 3" key="1">
    <citation type="submission" date="2017-11" db="EMBL/GenBank/DDBJ databases">
        <title>The genome of Rhizophagus clarus HR1 reveals common genetic basis of auxotrophy among arbuscular mycorrhizal fungi.</title>
        <authorList>
            <person name="Kobayashi Y."/>
        </authorList>
    </citation>
    <scope>NUCLEOTIDE SEQUENCE [LARGE SCALE GENOMIC DNA]</scope>
    <source>
        <strain evidence="2 3">HR1</strain>
    </source>
</reference>
<sequence length="476" mass="53002">MELLLLNLYTYTLKNFISNSFRFKGQKKMHLSPCPMRNSIFVVSNRSTTTNLPQTSIPSENSVYYNGNQSNNLDRNFPQVTTSPLQNSILSDRNQTSTNFLQQLQVSTTLQTNNSLSLSSSTSRFVHSAPVLDSFNTQNSINAPLNLVPSGSAINRNSYEPTHRCTTCGHVHTCDGCKHISNIQQVIDPPVKKVHEPIIINTAKAMGRINRRMANGPYFRPERSRNVLISQDEILHRTMADPNLNFTDIVNQVAKEKEQEQEKAMITGNYSHQNGFQNGHQNGRRQERPLMDSSTITNHQNSQRQQQSNLSSNIGNSFQSPQSPISPTSISTIRSHQSPSMGRTGLSPIMEGQPVQDQTILSSDFSTLLQGVPSSQPSQPSQEQLLNSNATILTTPDVTIICNEQPSSILTPIIRDSKLVDNSLGYKKTNVQYASSRKNIVASKPRPNPVTPNLKMSSGDTLKSLKVFFSKLWQFG</sequence>
<feature type="region of interest" description="Disordered" evidence="1">
    <location>
        <begin position="297"/>
        <end position="350"/>
    </location>
</feature>
<proteinExistence type="predicted"/>
<dbReference type="Proteomes" id="UP000247702">
    <property type="component" value="Unassembled WGS sequence"/>
</dbReference>
<evidence type="ECO:0000256" key="1">
    <source>
        <dbReference type="SAM" id="MobiDB-lite"/>
    </source>
</evidence>
<gene>
    <name evidence="2" type="ORF">RclHR1_01590027</name>
</gene>
<dbReference type="AlphaFoldDB" id="A0A2Z6QKF5"/>
<evidence type="ECO:0000313" key="2">
    <source>
        <dbReference type="EMBL" id="GBB89222.1"/>
    </source>
</evidence>
<organism evidence="2 3">
    <name type="scientific">Rhizophagus clarus</name>
    <dbReference type="NCBI Taxonomy" id="94130"/>
    <lineage>
        <taxon>Eukaryota</taxon>
        <taxon>Fungi</taxon>
        <taxon>Fungi incertae sedis</taxon>
        <taxon>Mucoromycota</taxon>
        <taxon>Glomeromycotina</taxon>
        <taxon>Glomeromycetes</taxon>
        <taxon>Glomerales</taxon>
        <taxon>Glomeraceae</taxon>
        <taxon>Rhizophagus</taxon>
    </lineage>
</organism>
<evidence type="ECO:0000313" key="3">
    <source>
        <dbReference type="Proteomes" id="UP000247702"/>
    </source>
</evidence>
<dbReference type="EMBL" id="BEXD01000657">
    <property type="protein sequence ID" value="GBB89222.1"/>
    <property type="molecule type" value="Genomic_DNA"/>
</dbReference>
<accession>A0A2Z6QKF5</accession>
<comment type="caution">
    <text evidence="2">The sequence shown here is derived from an EMBL/GenBank/DDBJ whole genome shotgun (WGS) entry which is preliminary data.</text>
</comment>
<name>A0A2Z6QKF5_9GLOM</name>
<protein>
    <submittedName>
        <fullName evidence="2">Uncharacterized protein</fullName>
    </submittedName>
</protein>
<feature type="compositionally biased region" description="Low complexity" evidence="1">
    <location>
        <begin position="298"/>
        <end position="333"/>
    </location>
</feature>